<evidence type="ECO:0000259" key="2">
    <source>
        <dbReference type="PROSITE" id="PS50025"/>
    </source>
</evidence>
<organism evidence="3 4">
    <name type="scientific">Stegodyphus mimosarum</name>
    <name type="common">African social velvet spider</name>
    <dbReference type="NCBI Taxonomy" id="407821"/>
    <lineage>
        <taxon>Eukaryota</taxon>
        <taxon>Metazoa</taxon>
        <taxon>Ecdysozoa</taxon>
        <taxon>Arthropoda</taxon>
        <taxon>Chelicerata</taxon>
        <taxon>Arachnida</taxon>
        <taxon>Araneae</taxon>
        <taxon>Araneomorphae</taxon>
        <taxon>Entelegynae</taxon>
        <taxon>Eresoidea</taxon>
        <taxon>Eresidae</taxon>
        <taxon>Stegodyphus</taxon>
    </lineage>
</organism>
<dbReference type="PROSITE" id="PS50025">
    <property type="entry name" value="LAM_G_DOMAIN"/>
    <property type="match status" value="1"/>
</dbReference>
<proteinExistence type="predicted"/>
<feature type="non-terminal residue" evidence="3">
    <location>
        <position position="60"/>
    </location>
</feature>
<evidence type="ECO:0000256" key="1">
    <source>
        <dbReference type="PROSITE-ProRule" id="PRU00122"/>
    </source>
</evidence>
<reference evidence="3 4" key="1">
    <citation type="submission" date="2013-11" db="EMBL/GenBank/DDBJ databases">
        <title>Genome sequencing of Stegodyphus mimosarum.</title>
        <authorList>
            <person name="Bechsgaard J."/>
        </authorList>
    </citation>
    <scope>NUCLEOTIDE SEQUENCE [LARGE SCALE GENOMIC DNA]</scope>
</reference>
<feature type="domain" description="Laminin G" evidence="2">
    <location>
        <begin position="1"/>
        <end position="60"/>
    </location>
</feature>
<accession>A0A087TUR4</accession>
<keyword evidence="4" id="KW-1185">Reference proteome</keyword>
<dbReference type="Pfam" id="PF02210">
    <property type="entry name" value="Laminin_G_2"/>
    <property type="match status" value="1"/>
</dbReference>
<dbReference type="AlphaFoldDB" id="A0A087TUR4"/>
<sequence>MKITVSEGPTQAEDIRLRFKTTRPSGLLFATSSEKSNTLLFAALEAGRLKLVLNLGDGNK</sequence>
<name>A0A087TUR4_STEMI</name>
<dbReference type="OrthoDB" id="6275838at2759"/>
<gene>
    <name evidence="3" type="ORF">X975_06807</name>
</gene>
<dbReference type="InterPro" id="IPR001791">
    <property type="entry name" value="Laminin_G"/>
</dbReference>
<dbReference type="InterPro" id="IPR013320">
    <property type="entry name" value="ConA-like_dom_sf"/>
</dbReference>
<dbReference type="Proteomes" id="UP000054359">
    <property type="component" value="Unassembled WGS sequence"/>
</dbReference>
<dbReference type="EMBL" id="KK116815">
    <property type="protein sequence ID" value="KFM68853.1"/>
    <property type="molecule type" value="Genomic_DNA"/>
</dbReference>
<dbReference type="Gene3D" id="2.60.120.200">
    <property type="match status" value="1"/>
</dbReference>
<evidence type="ECO:0000313" key="3">
    <source>
        <dbReference type="EMBL" id="KFM68853.1"/>
    </source>
</evidence>
<comment type="caution">
    <text evidence="1">Lacks conserved residue(s) required for the propagation of feature annotation.</text>
</comment>
<dbReference type="SUPFAM" id="SSF49899">
    <property type="entry name" value="Concanavalin A-like lectins/glucanases"/>
    <property type="match status" value="1"/>
</dbReference>
<protein>
    <submittedName>
        <fullName evidence="3">Neurexin-3b-alpha</fullName>
    </submittedName>
</protein>
<evidence type="ECO:0000313" key="4">
    <source>
        <dbReference type="Proteomes" id="UP000054359"/>
    </source>
</evidence>